<feature type="non-terminal residue" evidence="1">
    <location>
        <position position="69"/>
    </location>
</feature>
<organism evidence="1">
    <name type="scientific">Arion vulgaris</name>
    <dbReference type="NCBI Taxonomy" id="1028688"/>
    <lineage>
        <taxon>Eukaryota</taxon>
        <taxon>Metazoa</taxon>
        <taxon>Spiralia</taxon>
        <taxon>Lophotrochozoa</taxon>
        <taxon>Mollusca</taxon>
        <taxon>Gastropoda</taxon>
        <taxon>Heterobranchia</taxon>
        <taxon>Euthyneura</taxon>
        <taxon>Panpulmonata</taxon>
        <taxon>Eupulmonata</taxon>
        <taxon>Stylommatophora</taxon>
        <taxon>Helicina</taxon>
        <taxon>Arionoidea</taxon>
        <taxon>Arionidae</taxon>
        <taxon>Arion</taxon>
    </lineage>
</organism>
<feature type="non-terminal residue" evidence="1">
    <location>
        <position position="1"/>
    </location>
</feature>
<sequence length="69" mass="7739">SSSSSSNGERDARHQIVATNSKSNLDYLFSSVYGDVASIPEFVPQCRSHHQAWQQVMYHNVAQNLPDVF</sequence>
<reference evidence="1" key="1">
    <citation type="submission" date="2014-12" db="EMBL/GenBank/DDBJ databases">
        <title>Insight into the proteome of Arion vulgaris.</title>
        <authorList>
            <person name="Aradska J."/>
            <person name="Bulat T."/>
            <person name="Smidak R."/>
            <person name="Sarate P."/>
            <person name="Gangsoo J."/>
            <person name="Sialana F."/>
            <person name="Bilban M."/>
            <person name="Lubec G."/>
        </authorList>
    </citation>
    <scope>NUCLEOTIDE SEQUENCE</scope>
    <source>
        <tissue evidence="1">Skin</tissue>
    </source>
</reference>
<evidence type="ECO:0000313" key="1">
    <source>
        <dbReference type="EMBL" id="CEK53038.1"/>
    </source>
</evidence>
<accession>A0A0B6YAC3</accession>
<gene>
    <name evidence="1" type="primary">ORF18839</name>
</gene>
<dbReference type="EMBL" id="HACG01006173">
    <property type="protein sequence ID" value="CEK53038.1"/>
    <property type="molecule type" value="Transcribed_RNA"/>
</dbReference>
<protein>
    <submittedName>
        <fullName evidence="1">Uncharacterized protein</fullName>
    </submittedName>
</protein>
<dbReference type="AlphaFoldDB" id="A0A0B6YAC3"/>
<proteinExistence type="predicted"/>
<name>A0A0B6YAC3_9EUPU</name>